<dbReference type="Gene3D" id="3.40.50.300">
    <property type="entry name" value="P-loop containing nucleotide triphosphate hydrolases"/>
    <property type="match status" value="1"/>
</dbReference>
<proteinExistence type="predicted"/>
<keyword evidence="3" id="KW-1185">Reference proteome</keyword>
<comment type="caution">
    <text evidence="2">The sequence shown here is derived from an EMBL/GenBank/DDBJ whole genome shotgun (WGS) entry which is preliminary data.</text>
</comment>
<gene>
    <name evidence="2" type="ORF">MBCUR_11360</name>
</gene>
<dbReference type="PANTHER" id="PTHR34825:SF1">
    <property type="entry name" value="AAA-ATPASE-LIKE DOMAIN-CONTAINING PROTEIN"/>
    <property type="match status" value="1"/>
</dbReference>
<dbReference type="PATRIC" id="fig|49547.3.peg.1214"/>
<evidence type="ECO:0000259" key="1">
    <source>
        <dbReference type="Pfam" id="PF09820"/>
    </source>
</evidence>
<dbReference type="InterPro" id="IPR018631">
    <property type="entry name" value="AAA-ATPase-like_dom"/>
</dbReference>
<dbReference type="InterPro" id="IPR027417">
    <property type="entry name" value="P-loop_NTPase"/>
</dbReference>
<dbReference type="OrthoDB" id="115611at2157"/>
<reference evidence="2 3" key="1">
    <citation type="submission" date="2016-04" db="EMBL/GenBank/DDBJ databases">
        <title>Genome sequence of Methanobrevibacter curvatus DSM 11111.</title>
        <authorList>
            <person name="Poehlein A."/>
            <person name="Seedorf H."/>
            <person name="Daniel R."/>
        </authorList>
    </citation>
    <scope>NUCLEOTIDE SEQUENCE [LARGE SCALE GENOMIC DNA]</scope>
    <source>
        <strain evidence="2 3">DSM 11111</strain>
    </source>
</reference>
<dbReference type="EMBL" id="LWMV01000171">
    <property type="protein sequence ID" value="KZX12186.1"/>
    <property type="molecule type" value="Genomic_DNA"/>
</dbReference>
<organism evidence="2 3">
    <name type="scientific">Methanobrevibacter curvatus</name>
    <dbReference type="NCBI Taxonomy" id="49547"/>
    <lineage>
        <taxon>Archaea</taxon>
        <taxon>Methanobacteriati</taxon>
        <taxon>Methanobacteriota</taxon>
        <taxon>Methanomada group</taxon>
        <taxon>Methanobacteria</taxon>
        <taxon>Methanobacteriales</taxon>
        <taxon>Methanobacteriaceae</taxon>
        <taxon>Methanobrevibacter</taxon>
    </lineage>
</organism>
<evidence type="ECO:0000313" key="2">
    <source>
        <dbReference type="EMBL" id="KZX12186.1"/>
    </source>
</evidence>
<feature type="domain" description="AAA-ATPase-like" evidence="1">
    <location>
        <begin position="7"/>
        <end position="201"/>
    </location>
</feature>
<dbReference type="Pfam" id="PF08011">
    <property type="entry name" value="PDDEXK_9"/>
    <property type="match status" value="1"/>
</dbReference>
<protein>
    <submittedName>
        <fullName evidence="2">Putative AAA-ATPase</fullName>
    </submittedName>
</protein>
<dbReference type="AlphaFoldDB" id="A0A166ALB7"/>
<dbReference type="SUPFAM" id="SSF52540">
    <property type="entry name" value="P-loop containing nucleoside triphosphate hydrolases"/>
    <property type="match status" value="1"/>
</dbReference>
<dbReference type="Proteomes" id="UP000077245">
    <property type="component" value="Unassembled WGS sequence"/>
</dbReference>
<accession>A0A166ALB7</accession>
<name>A0A166ALB7_9EURY</name>
<dbReference type="InterPro" id="IPR012547">
    <property type="entry name" value="PDDEXK_9"/>
</dbReference>
<dbReference type="RefSeq" id="WP_067091380.1">
    <property type="nucleotide sequence ID" value="NZ_LWMV01000171.1"/>
</dbReference>
<evidence type="ECO:0000313" key="3">
    <source>
        <dbReference type="Proteomes" id="UP000077245"/>
    </source>
</evidence>
<dbReference type="PANTHER" id="PTHR34825">
    <property type="entry name" value="CONSERVED PROTEIN, WITH A WEAK D-GALACTARATE DEHYDRATASE/ALTRONATE HYDROLASE DOMAIN"/>
    <property type="match status" value="1"/>
</dbReference>
<sequence>MKNLPTDIGTFSTLIENDYLYVDKTKYIYKMIKPGKKFFLSRPRRFGKSLLVSTLKELFSANKKLFKDLYIYDKWNWTKSYPVIHLDFSVIGYTNQDVLKESLNIFLERKAKEFNIKLSKNNLIKDKFEEIIEEIYLKTNKKVVILIDEYDKAIIDHIEDVKLAKKIRGELNSFYSALKHDEYIEFVFITGVTKFAKTSIFSGLNNLTDLTLSSPLICGYTQGELETYFDDRISDFALDENISKEYLLDLIKEWYNGYSYNGKDFLYNPYSILPLFDKKRFSNFWFETGTPTFLMKLIGSGKLDLSILLNPKQIITDNIPNFDLENLDFTTILLQTGYLTIKEEKYTIGRPSIFTLGIPNKEVHDSLYTNILSYYTKKPVEKIPLLMDTILEAIIKLDNEKLQKSFEILFSSIPNSLFNKVKENIREANFHMMILSWMKTIGLETIEEIQSSKGTVDAILKKDDLIVVIEIKYSLKSSLKYMIEKALKQIKEKEYPKPYLDKNVLLLAIAIKDRDVSCKIEHLKK</sequence>
<dbReference type="Pfam" id="PF09820">
    <property type="entry name" value="AAA-ATPase_like"/>
    <property type="match status" value="1"/>
</dbReference>